<evidence type="ECO:0000313" key="10">
    <source>
        <dbReference type="Proteomes" id="UP000246991"/>
    </source>
</evidence>
<dbReference type="Gene3D" id="1.20.1250.20">
    <property type="entry name" value="MFS general substrate transporter like domains"/>
    <property type="match status" value="1"/>
</dbReference>
<dbReference type="InterPro" id="IPR036259">
    <property type="entry name" value="MFS_trans_sf"/>
</dbReference>
<dbReference type="Proteomes" id="UP000246991">
    <property type="component" value="Unassembled WGS sequence"/>
</dbReference>
<feature type="region of interest" description="Disordered" evidence="6">
    <location>
        <begin position="1"/>
        <end position="52"/>
    </location>
</feature>
<feature type="transmembrane region" description="Helical" evidence="7">
    <location>
        <begin position="422"/>
        <end position="441"/>
    </location>
</feature>
<keyword evidence="2" id="KW-0813">Transport</keyword>
<feature type="transmembrane region" description="Helical" evidence="7">
    <location>
        <begin position="364"/>
        <end position="383"/>
    </location>
</feature>
<evidence type="ECO:0000256" key="6">
    <source>
        <dbReference type="SAM" id="MobiDB-lite"/>
    </source>
</evidence>
<dbReference type="OrthoDB" id="3437016at2759"/>
<evidence type="ECO:0000256" key="1">
    <source>
        <dbReference type="ARBA" id="ARBA00004127"/>
    </source>
</evidence>
<dbReference type="InterPro" id="IPR011701">
    <property type="entry name" value="MFS"/>
</dbReference>
<evidence type="ECO:0000256" key="4">
    <source>
        <dbReference type="ARBA" id="ARBA00022989"/>
    </source>
</evidence>
<organism evidence="9 10">
    <name type="scientific">Tuber magnatum</name>
    <name type="common">white Piedmont truffle</name>
    <dbReference type="NCBI Taxonomy" id="42249"/>
    <lineage>
        <taxon>Eukaryota</taxon>
        <taxon>Fungi</taxon>
        <taxon>Dikarya</taxon>
        <taxon>Ascomycota</taxon>
        <taxon>Pezizomycotina</taxon>
        <taxon>Pezizomycetes</taxon>
        <taxon>Pezizales</taxon>
        <taxon>Tuberaceae</taxon>
        <taxon>Tuber</taxon>
    </lineage>
</organism>
<evidence type="ECO:0000256" key="2">
    <source>
        <dbReference type="ARBA" id="ARBA00022448"/>
    </source>
</evidence>
<dbReference type="Pfam" id="PF07690">
    <property type="entry name" value="MFS_1"/>
    <property type="match status" value="1"/>
</dbReference>
<dbReference type="PANTHER" id="PTHR23501">
    <property type="entry name" value="MAJOR FACILITATOR SUPERFAMILY"/>
    <property type="match status" value="1"/>
</dbReference>
<keyword evidence="10" id="KW-1185">Reference proteome</keyword>
<dbReference type="PANTHER" id="PTHR23501:SF191">
    <property type="entry name" value="VACUOLAR BASIC AMINO ACID TRANSPORTER 4"/>
    <property type="match status" value="1"/>
</dbReference>
<feature type="transmembrane region" description="Helical" evidence="7">
    <location>
        <begin position="255"/>
        <end position="274"/>
    </location>
</feature>
<dbReference type="SUPFAM" id="SSF103473">
    <property type="entry name" value="MFS general substrate transporter"/>
    <property type="match status" value="1"/>
</dbReference>
<evidence type="ECO:0000313" key="9">
    <source>
        <dbReference type="EMBL" id="PWW72600.1"/>
    </source>
</evidence>
<feature type="transmembrane region" description="Helical" evidence="7">
    <location>
        <begin position="395"/>
        <end position="416"/>
    </location>
</feature>
<dbReference type="GO" id="GO:0000329">
    <property type="term" value="C:fungal-type vacuole membrane"/>
    <property type="evidence" value="ECO:0007669"/>
    <property type="project" value="TreeGrafter"/>
</dbReference>
<dbReference type="InterPro" id="IPR020846">
    <property type="entry name" value="MFS_dom"/>
</dbReference>
<feature type="transmembrane region" description="Helical" evidence="7">
    <location>
        <begin position="157"/>
        <end position="184"/>
    </location>
</feature>
<dbReference type="PROSITE" id="PS50850">
    <property type="entry name" value="MFS"/>
    <property type="match status" value="1"/>
</dbReference>
<comment type="subcellular location">
    <subcellularLocation>
        <location evidence="1">Endomembrane system</location>
        <topology evidence="1">Multi-pass membrane protein</topology>
    </subcellularLocation>
</comment>
<comment type="caution">
    <text evidence="9">The sequence shown here is derived from an EMBL/GenBank/DDBJ whole genome shotgun (WGS) entry which is preliminary data.</text>
</comment>
<evidence type="ECO:0000256" key="7">
    <source>
        <dbReference type="SAM" id="Phobius"/>
    </source>
</evidence>
<dbReference type="AlphaFoldDB" id="A0A317SGG9"/>
<feature type="transmembrane region" description="Helical" evidence="7">
    <location>
        <begin position="102"/>
        <end position="120"/>
    </location>
</feature>
<gene>
    <name evidence="9" type="ORF">C7212DRAFT_366437</name>
</gene>
<feature type="transmembrane region" description="Helical" evidence="7">
    <location>
        <begin position="286"/>
        <end position="309"/>
    </location>
</feature>
<name>A0A317SGG9_9PEZI</name>
<proteinExistence type="predicted"/>
<dbReference type="STRING" id="42249.A0A317SGG9"/>
<dbReference type="GO" id="GO:0012505">
    <property type="term" value="C:endomembrane system"/>
    <property type="evidence" value="ECO:0007669"/>
    <property type="project" value="UniProtKB-SubCell"/>
</dbReference>
<evidence type="ECO:0000256" key="3">
    <source>
        <dbReference type="ARBA" id="ARBA00022692"/>
    </source>
</evidence>
<feature type="transmembrane region" description="Helical" evidence="7">
    <location>
        <begin position="330"/>
        <end position="352"/>
    </location>
</feature>
<feature type="transmembrane region" description="Helical" evidence="7">
    <location>
        <begin position="196"/>
        <end position="216"/>
    </location>
</feature>
<feature type="domain" description="Major facilitator superfamily (MFS) profile" evidence="8">
    <location>
        <begin position="67"/>
        <end position="552"/>
    </location>
</feature>
<feature type="transmembrane region" description="Helical" evidence="7">
    <location>
        <begin position="132"/>
        <end position="151"/>
    </location>
</feature>
<reference evidence="9 10" key="1">
    <citation type="submission" date="2018-03" db="EMBL/GenBank/DDBJ databases">
        <title>Genomes of Pezizomycetes fungi and the evolution of truffles.</title>
        <authorList>
            <person name="Murat C."/>
            <person name="Payen T."/>
            <person name="Noel B."/>
            <person name="Kuo A."/>
            <person name="Martin F.M."/>
        </authorList>
    </citation>
    <scope>NUCLEOTIDE SEQUENCE [LARGE SCALE GENOMIC DNA]</scope>
    <source>
        <strain evidence="9">091103-1</strain>
    </source>
</reference>
<dbReference type="GO" id="GO:0015174">
    <property type="term" value="F:basic amino acid transmembrane transporter activity"/>
    <property type="evidence" value="ECO:0007669"/>
    <property type="project" value="TreeGrafter"/>
</dbReference>
<dbReference type="Gene3D" id="1.20.1720.10">
    <property type="entry name" value="Multidrug resistance protein D"/>
    <property type="match status" value="1"/>
</dbReference>
<feature type="transmembrane region" description="Helical" evidence="7">
    <location>
        <begin position="525"/>
        <end position="547"/>
    </location>
</feature>
<protein>
    <submittedName>
        <fullName evidence="9">MFS general substrate transporter</fullName>
    </submittedName>
</protein>
<feature type="compositionally biased region" description="Polar residues" evidence="6">
    <location>
        <begin position="37"/>
        <end position="50"/>
    </location>
</feature>
<feature type="transmembrane region" description="Helical" evidence="7">
    <location>
        <begin position="222"/>
        <end position="243"/>
    </location>
</feature>
<keyword evidence="4 7" id="KW-1133">Transmembrane helix</keyword>
<feature type="transmembrane region" description="Helical" evidence="7">
    <location>
        <begin position="64"/>
        <end position="90"/>
    </location>
</feature>
<keyword evidence="5 7" id="KW-0472">Membrane</keyword>
<evidence type="ECO:0000256" key="5">
    <source>
        <dbReference type="ARBA" id="ARBA00023136"/>
    </source>
</evidence>
<dbReference type="EMBL" id="PYWC01000100">
    <property type="protein sequence ID" value="PWW72600.1"/>
    <property type="molecule type" value="Genomic_DNA"/>
</dbReference>
<keyword evidence="3 7" id="KW-0812">Transmembrane</keyword>
<evidence type="ECO:0000259" key="8">
    <source>
        <dbReference type="PROSITE" id="PS50850"/>
    </source>
</evidence>
<feature type="compositionally biased region" description="Basic and acidic residues" evidence="6">
    <location>
        <begin position="9"/>
        <end position="34"/>
    </location>
</feature>
<sequence>MASTSVEARSPRHDESTPLLRDSNDPNLESHPHFENGYTNTSPPTENGNVFANDLPQELSPAKLCVVLLAAWVGVFLGAVDTTVITTLLAPISTSFSSFNSISWIATGYLIANAALQPLFGKITDIYGRKSVLVLCNVLFGVGTLMCGLAKDQYSMIIGRVIAGAGGGGLMTISSIIATDLVPLRKRGVAQGGGNIAYGAGAALGGVYGGLIHDWIGWRWVFLLQIPFIVISAALVLAFVKVPVRKTGEARYRRIDYLGSGTLLCALVTLLLALNTGGNTLPWTHPLVMTCLPLSAVFLGAFSMVELWYAKEPVIPVRLLGNRTVLAVCFTNWFMVMGVFAVYFYAPIYFILRGYSSAQAGLRLTPFAIGISIGSLGAGLIINATGKYYILGQSVMLTFVLGVLSVCAFSLTTPLFPQFFDFFMVGSGYGGTLTVSLLALISSVDRSEQAVITSANYAFRSTGSTIGTTIGSAIFQNVLVRQLRAHLGSGEEVEGIVRRLRERFDEFDKLPEVWKRKAALAYMDALHAVFWTAFGLGVLAFACYTQVREHKLHKTLDRK</sequence>
<accession>A0A317SGG9</accession>